<sequence length="89" mass="9729">MSKTPASGFNRLKKGLRTAIDSGDTAAVILAVMKLGEHANEQPADWKMSPRTFYEFADVLRQMRNDGHITDAGQAQILQLLRGKDEAGA</sequence>
<name>A0A6J7X106_9CAUD</name>
<organism evidence="1">
    <name type="scientific">uncultured Caudovirales phage</name>
    <dbReference type="NCBI Taxonomy" id="2100421"/>
    <lineage>
        <taxon>Viruses</taxon>
        <taxon>Duplodnaviria</taxon>
        <taxon>Heunggongvirae</taxon>
        <taxon>Uroviricota</taxon>
        <taxon>Caudoviricetes</taxon>
        <taxon>Peduoviridae</taxon>
        <taxon>Maltschvirus</taxon>
        <taxon>Maltschvirus maltsch</taxon>
    </lineage>
</organism>
<evidence type="ECO:0000313" key="1">
    <source>
        <dbReference type="EMBL" id="CAB5223808.1"/>
    </source>
</evidence>
<reference evidence="1" key="1">
    <citation type="submission" date="2020-05" db="EMBL/GenBank/DDBJ databases">
        <authorList>
            <person name="Chiriac C."/>
            <person name="Salcher M."/>
            <person name="Ghai R."/>
            <person name="Kavagutti S V."/>
        </authorList>
    </citation>
    <scope>NUCLEOTIDE SEQUENCE</scope>
</reference>
<gene>
    <name evidence="1" type="ORF">UFOVP390_12</name>
</gene>
<dbReference type="EMBL" id="LR798323">
    <property type="protein sequence ID" value="CAB5223808.1"/>
    <property type="molecule type" value="Genomic_DNA"/>
</dbReference>
<protein>
    <submittedName>
        <fullName evidence="1">Uncharacterized protein</fullName>
    </submittedName>
</protein>
<accession>A0A6J7X106</accession>
<proteinExistence type="predicted"/>